<keyword evidence="3" id="KW-1185">Reference proteome</keyword>
<dbReference type="EMBL" id="JABSTV010001247">
    <property type="protein sequence ID" value="KAH7972173.1"/>
    <property type="molecule type" value="Genomic_DNA"/>
</dbReference>
<gene>
    <name evidence="2" type="ORF">HPB52_008587</name>
</gene>
<evidence type="ECO:0000313" key="3">
    <source>
        <dbReference type="Proteomes" id="UP000821837"/>
    </source>
</evidence>
<feature type="region of interest" description="Disordered" evidence="1">
    <location>
        <begin position="75"/>
        <end position="117"/>
    </location>
</feature>
<reference evidence="2" key="1">
    <citation type="journal article" date="2020" name="Cell">
        <title>Large-Scale Comparative Analyses of Tick Genomes Elucidate Their Genetic Diversity and Vector Capacities.</title>
        <authorList>
            <consortium name="Tick Genome and Microbiome Consortium (TIGMIC)"/>
            <person name="Jia N."/>
            <person name="Wang J."/>
            <person name="Shi W."/>
            <person name="Du L."/>
            <person name="Sun Y."/>
            <person name="Zhan W."/>
            <person name="Jiang J.F."/>
            <person name="Wang Q."/>
            <person name="Zhang B."/>
            <person name="Ji P."/>
            <person name="Bell-Sakyi L."/>
            <person name="Cui X.M."/>
            <person name="Yuan T.T."/>
            <person name="Jiang B.G."/>
            <person name="Yang W.F."/>
            <person name="Lam T.T."/>
            <person name="Chang Q.C."/>
            <person name="Ding S.J."/>
            <person name="Wang X.J."/>
            <person name="Zhu J.G."/>
            <person name="Ruan X.D."/>
            <person name="Zhao L."/>
            <person name="Wei J.T."/>
            <person name="Ye R.Z."/>
            <person name="Que T.C."/>
            <person name="Du C.H."/>
            <person name="Zhou Y.H."/>
            <person name="Cheng J.X."/>
            <person name="Dai P.F."/>
            <person name="Guo W.B."/>
            <person name="Han X.H."/>
            <person name="Huang E.J."/>
            <person name="Li L.F."/>
            <person name="Wei W."/>
            <person name="Gao Y.C."/>
            <person name="Liu J.Z."/>
            <person name="Shao H.Z."/>
            <person name="Wang X."/>
            <person name="Wang C.C."/>
            <person name="Yang T.C."/>
            <person name="Huo Q.B."/>
            <person name="Li W."/>
            <person name="Chen H.Y."/>
            <person name="Chen S.E."/>
            <person name="Zhou L.G."/>
            <person name="Ni X.B."/>
            <person name="Tian J.H."/>
            <person name="Sheng Y."/>
            <person name="Liu T."/>
            <person name="Pan Y.S."/>
            <person name="Xia L.Y."/>
            <person name="Li J."/>
            <person name="Zhao F."/>
            <person name="Cao W.C."/>
        </authorList>
    </citation>
    <scope>NUCLEOTIDE SEQUENCE</scope>
    <source>
        <strain evidence="2">Rsan-2018</strain>
    </source>
</reference>
<proteinExistence type="predicted"/>
<evidence type="ECO:0000256" key="1">
    <source>
        <dbReference type="SAM" id="MobiDB-lite"/>
    </source>
</evidence>
<feature type="compositionally biased region" description="Basic and acidic residues" evidence="1">
    <location>
        <begin position="108"/>
        <end position="117"/>
    </location>
</feature>
<feature type="compositionally biased region" description="Basic and acidic residues" evidence="1">
    <location>
        <begin position="91"/>
        <end position="101"/>
    </location>
</feature>
<dbReference type="AlphaFoldDB" id="A0A9D4QAN4"/>
<dbReference type="VEuPathDB" id="VectorBase:RSAN_037842"/>
<name>A0A9D4QAN4_RHISA</name>
<protein>
    <submittedName>
        <fullName evidence="2">Uncharacterized protein</fullName>
    </submittedName>
</protein>
<accession>A0A9D4QAN4</accession>
<comment type="caution">
    <text evidence="2">The sequence shown here is derived from an EMBL/GenBank/DDBJ whole genome shotgun (WGS) entry which is preliminary data.</text>
</comment>
<evidence type="ECO:0000313" key="2">
    <source>
        <dbReference type="EMBL" id="KAH7972173.1"/>
    </source>
</evidence>
<reference evidence="2" key="2">
    <citation type="submission" date="2021-09" db="EMBL/GenBank/DDBJ databases">
        <authorList>
            <person name="Jia N."/>
            <person name="Wang J."/>
            <person name="Shi W."/>
            <person name="Du L."/>
            <person name="Sun Y."/>
            <person name="Zhan W."/>
            <person name="Jiang J."/>
            <person name="Wang Q."/>
            <person name="Zhang B."/>
            <person name="Ji P."/>
            <person name="Sakyi L.B."/>
            <person name="Cui X."/>
            <person name="Yuan T."/>
            <person name="Jiang B."/>
            <person name="Yang W."/>
            <person name="Lam T.T.-Y."/>
            <person name="Chang Q."/>
            <person name="Ding S."/>
            <person name="Wang X."/>
            <person name="Zhu J."/>
            <person name="Ruan X."/>
            <person name="Zhao L."/>
            <person name="Wei J."/>
            <person name="Que T."/>
            <person name="Du C."/>
            <person name="Cheng J."/>
            <person name="Dai P."/>
            <person name="Han X."/>
            <person name="Huang E."/>
            <person name="Gao Y."/>
            <person name="Liu J."/>
            <person name="Shao H."/>
            <person name="Ye R."/>
            <person name="Li L."/>
            <person name="Wei W."/>
            <person name="Wang X."/>
            <person name="Wang C."/>
            <person name="Huo Q."/>
            <person name="Li W."/>
            <person name="Guo W."/>
            <person name="Chen H."/>
            <person name="Chen S."/>
            <person name="Zhou L."/>
            <person name="Zhou L."/>
            <person name="Ni X."/>
            <person name="Tian J."/>
            <person name="Zhou Y."/>
            <person name="Sheng Y."/>
            <person name="Liu T."/>
            <person name="Pan Y."/>
            <person name="Xia L."/>
            <person name="Li J."/>
            <person name="Zhao F."/>
            <person name="Cao W."/>
        </authorList>
    </citation>
    <scope>NUCLEOTIDE SEQUENCE</scope>
    <source>
        <strain evidence="2">Rsan-2018</strain>
        <tissue evidence="2">Larvae</tissue>
    </source>
</reference>
<dbReference type="Proteomes" id="UP000821837">
    <property type="component" value="Chromosome 11"/>
</dbReference>
<organism evidence="2 3">
    <name type="scientific">Rhipicephalus sanguineus</name>
    <name type="common">Brown dog tick</name>
    <name type="synonym">Ixodes sanguineus</name>
    <dbReference type="NCBI Taxonomy" id="34632"/>
    <lineage>
        <taxon>Eukaryota</taxon>
        <taxon>Metazoa</taxon>
        <taxon>Ecdysozoa</taxon>
        <taxon>Arthropoda</taxon>
        <taxon>Chelicerata</taxon>
        <taxon>Arachnida</taxon>
        <taxon>Acari</taxon>
        <taxon>Parasitiformes</taxon>
        <taxon>Ixodida</taxon>
        <taxon>Ixodoidea</taxon>
        <taxon>Ixodidae</taxon>
        <taxon>Rhipicephalinae</taxon>
        <taxon>Rhipicephalus</taxon>
        <taxon>Rhipicephalus</taxon>
    </lineage>
</organism>
<sequence>MGRCDDRGGGLLPSEAPLRVLAAGGNLARLSRDTTCTLSYGKEVHIPRDVPALRESAIPTIFANLPKYMTITLPKERKRRTGQCSSVPAKKSREGIDDSARESVQLTPHDELDIVND</sequence>